<organism evidence="2 3">
    <name type="scientific">Candidatus Desulfosporosinus infrequens</name>
    <dbReference type="NCBI Taxonomy" id="2043169"/>
    <lineage>
        <taxon>Bacteria</taxon>
        <taxon>Bacillati</taxon>
        <taxon>Bacillota</taxon>
        <taxon>Clostridia</taxon>
        <taxon>Eubacteriales</taxon>
        <taxon>Desulfitobacteriaceae</taxon>
        <taxon>Desulfosporosinus</taxon>
    </lineage>
</organism>
<name>A0A2U3JW88_9FIRM</name>
<dbReference type="EMBL" id="OMOF01000004">
    <property type="protein sequence ID" value="SPF31540.1"/>
    <property type="molecule type" value="Genomic_DNA"/>
</dbReference>
<dbReference type="OrthoDB" id="1796619at2"/>
<evidence type="ECO:0000313" key="3">
    <source>
        <dbReference type="Proteomes" id="UP000238916"/>
    </source>
</evidence>
<feature type="compositionally biased region" description="Polar residues" evidence="1">
    <location>
        <begin position="149"/>
        <end position="176"/>
    </location>
</feature>
<feature type="region of interest" description="Disordered" evidence="1">
    <location>
        <begin position="149"/>
        <end position="193"/>
    </location>
</feature>
<feature type="region of interest" description="Disordered" evidence="1">
    <location>
        <begin position="37"/>
        <end position="84"/>
    </location>
</feature>
<accession>A0A2U3JW88</accession>
<evidence type="ECO:0000313" key="2">
    <source>
        <dbReference type="EMBL" id="SPF31540.1"/>
    </source>
</evidence>
<keyword evidence="2" id="KW-0449">Lipoprotein</keyword>
<dbReference type="AlphaFoldDB" id="A0A2U3JW88"/>
<dbReference type="PROSITE" id="PS51257">
    <property type="entry name" value="PROKAR_LIPOPROTEIN"/>
    <property type="match status" value="1"/>
</dbReference>
<sequence length="204" mass="21441">MKKHSHIQRSTQRTWLIVGMVLSLALVGAGGCGAKAATTATTAPTSPVTSSTPASSTSTADASATQSTTSSQETQGQTAQKPTLNPAVEAAMGIRRLQDNQQMALTSDQKDKIKPILQLLVDTSNPSQDFFQQKADAIKAVFTDQQNTYLSTNTPKSNANGNNQNGQDLPNEQPKGQSGAPKGDQTAPSGQLQNIFKQVLASLT</sequence>
<evidence type="ECO:0000256" key="1">
    <source>
        <dbReference type="SAM" id="MobiDB-lite"/>
    </source>
</evidence>
<dbReference type="Proteomes" id="UP000238916">
    <property type="component" value="Unassembled WGS sequence"/>
</dbReference>
<reference evidence="3" key="1">
    <citation type="submission" date="2018-02" db="EMBL/GenBank/DDBJ databases">
        <authorList>
            <person name="Hausmann B."/>
        </authorList>
    </citation>
    <scope>NUCLEOTIDE SEQUENCE [LARGE SCALE GENOMIC DNA]</scope>
    <source>
        <strain evidence="3">Peat soil MAG SbF1</strain>
    </source>
</reference>
<protein>
    <submittedName>
        <fullName evidence="2">Putative lipoprotein</fullName>
    </submittedName>
</protein>
<feature type="compositionally biased region" description="Low complexity" evidence="1">
    <location>
        <begin position="37"/>
        <end position="80"/>
    </location>
</feature>
<gene>
    <name evidence="2" type="ORF">SBF1_1010027</name>
</gene>
<proteinExistence type="predicted"/>